<keyword evidence="2 3" id="KW-0456">Lyase</keyword>
<comment type="similarity">
    <text evidence="3">Belongs to the metallo-dependent hydrolases superfamily.</text>
</comment>
<dbReference type="PANTHER" id="PTHR21240">
    <property type="entry name" value="2-AMINO-3-CARBOXYLMUCONATE-6-SEMIALDEHYDE DECARBOXYLASE"/>
    <property type="match status" value="1"/>
</dbReference>
<dbReference type="SUPFAM" id="SSF51556">
    <property type="entry name" value="Metallo-dependent hydrolases"/>
    <property type="match status" value="1"/>
</dbReference>
<dbReference type="InterPro" id="IPR032465">
    <property type="entry name" value="ACMSD"/>
</dbReference>
<name>A0A084B1V2_STACB</name>
<evidence type="ECO:0000313" key="5">
    <source>
        <dbReference type="EMBL" id="KEY71531.1"/>
    </source>
</evidence>
<evidence type="ECO:0000256" key="1">
    <source>
        <dbReference type="ARBA" id="ARBA00022793"/>
    </source>
</evidence>
<proteinExistence type="inferred from homology"/>
<keyword evidence="6" id="KW-1185">Reference proteome</keyword>
<evidence type="ECO:0000313" key="6">
    <source>
        <dbReference type="Proteomes" id="UP000028045"/>
    </source>
</evidence>
<protein>
    <recommendedName>
        <fullName evidence="4">Amidohydrolase-related domain-containing protein</fullName>
    </recommendedName>
</protein>
<feature type="domain" description="Amidohydrolase-related" evidence="4">
    <location>
        <begin position="62"/>
        <end position="283"/>
    </location>
</feature>
<dbReference type="InterPro" id="IPR032466">
    <property type="entry name" value="Metal_Hydrolase"/>
</dbReference>
<evidence type="ECO:0000259" key="4">
    <source>
        <dbReference type="Pfam" id="PF04909"/>
    </source>
</evidence>
<dbReference type="InterPro" id="IPR006680">
    <property type="entry name" value="Amidohydro-rel"/>
</dbReference>
<dbReference type="HOGENOM" id="CLU_044590_4_3_1"/>
<organism evidence="5 6">
    <name type="scientific">Stachybotrys chartarum (strain CBS 109288 / IBT 7711)</name>
    <name type="common">Toxic black mold</name>
    <name type="synonym">Stilbospora chartarum</name>
    <dbReference type="NCBI Taxonomy" id="1280523"/>
    <lineage>
        <taxon>Eukaryota</taxon>
        <taxon>Fungi</taxon>
        <taxon>Dikarya</taxon>
        <taxon>Ascomycota</taxon>
        <taxon>Pezizomycotina</taxon>
        <taxon>Sordariomycetes</taxon>
        <taxon>Hypocreomycetidae</taxon>
        <taxon>Hypocreales</taxon>
        <taxon>Stachybotryaceae</taxon>
        <taxon>Stachybotrys</taxon>
    </lineage>
</organism>
<dbReference type="Gene3D" id="3.20.20.140">
    <property type="entry name" value="Metal-dependent hydrolases"/>
    <property type="match status" value="1"/>
</dbReference>
<evidence type="ECO:0000256" key="3">
    <source>
        <dbReference type="RuleBase" id="RU366045"/>
    </source>
</evidence>
<dbReference type="Proteomes" id="UP000028045">
    <property type="component" value="Unassembled WGS sequence"/>
</dbReference>
<dbReference type="OrthoDB" id="432010at2759"/>
<dbReference type="GO" id="GO:0016831">
    <property type="term" value="F:carboxy-lyase activity"/>
    <property type="evidence" value="ECO:0007669"/>
    <property type="project" value="UniProtKB-KW"/>
</dbReference>
<keyword evidence="1 3" id="KW-0210">Decarboxylase</keyword>
<dbReference type="EMBL" id="KL648277">
    <property type="protein sequence ID" value="KEY71531.1"/>
    <property type="molecule type" value="Genomic_DNA"/>
</dbReference>
<gene>
    <name evidence="5" type="ORF">S7711_08911</name>
</gene>
<accession>A0A084B1V2</accession>
<evidence type="ECO:0000256" key="2">
    <source>
        <dbReference type="ARBA" id="ARBA00023239"/>
    </source>
</evidence>
<dbReference type="PANTHER" id="PTHR21240:SF19">
    <property type="entry name" value="CATALYTIC_ HYDROLASE"/>
    <property type="match status" value="1"/>
</dbReference>
<sequence>MATSKSFPFVVDVWANPTPNRIPETERLFQHSHADPALYSKKLSPKQIISLMDEAGVSQICLSAWNRPGSVIASNQEVAEYTRAFPGRIFGLVSVDLHDPVSAVKELDHYVRKESFKGLRVVPWLWNLPPTDAHYWPLFVKCIELDVPFFTQVGHTGPLCPSEVGRPIPYIDTIALKFPDLKIICGHIGYPWTAETVSVAWKHPNVYIDTSAWSPKHYDPAFITFANTTGRQKVMFGTNFPQLTWKDCVDNIYKFHGKKKIGGLKDEVLSDFLGGNAKRVLKLPDWDSEEPKSRL</sequence>
<dbReference type="GO" id="GO:0016787">
    <property type="term" value="F:hydrolase activity"/>
    <property type="evidence" value="ECO:0007669"/>
    <property type="project" value="InterPro"/>
</dbReference>
<dbReference type="Pfam" id="PF04909">
    <property type="entry name" value="Amidohydro_2"/>
    <property type="match status" value="1"/>
</dbReference>
<dbReference type="AlphaFoldDB" id="A0A084B1V2"/>
<reference evidence="5 6" key="1">
    <citation type="journal article" date="2014" name="BMC Genomics">
        <title>Comparative genome sequencing reveals chemotype-specific gene clusters in the toxigenic black mold Stachybotrys.</title>
        <authorList>
            <person name="Semeiks J."/>
            <person name="Borek D."/>
            <person name="Otwinowski Z."/>
            <person name="Grishin N.V."/>
        </authorList>
    </citation>
    <scope>NUCLEOTIDE SEQUENCE [LARGE SCALE GENOMIC DNA]</scope>
    <source>
        <strain evidence="6">CBS 109288 / IBT 7711</strain>
    </source>
</reference>